<feature type="domain" description="TRAM" evidence="12">
    <location>
        <begin position="1"/>
        <end position="52"/>
    </location>
</feature>
<evidence type="ECO:0000256" key="5">
    <source>
        <dbReference type="ARBA" id="ARBA00022691"/>
    </source>
</evidence>
<feature type="active site" evidence="11">
    <location>
        <position position="391"/>
    </location>
</feature>
<evidence type="ECO:0000256" key="7">
    <source>
        <dbReference type="ARBA" id="ARBA00023004"/>
    </source>
</evidence>
<feature type="binding site" evidence="9 10">
    <location>
        <position position="316"/>
    </location>
    <ligand>
        <name>S-adenosyl-L-methionine</name>
        <dbReference type="ChEBI" id="CHEBI:59789"/>
    </ligand>
</feature>
<evidence type="ECO:0000256" key="4">
    <source>
        <dbReference type="ARBA" id="ARBA00022679"/>
    </source>
</evidence>
<evidence type="ECO:0000313" key="13">
    <source>
        <dbReference type="EMBL" id="EGC16821.1"/>
    </source>
</evidence>
<evidence type="ECO:0000259" key="12">
    <source>
        <dbReference type="PROSITE" id="PS50926"/>
    </source>
</evidence>
<proteinExistence type="inferred from homology"/>
<dbReference type="GO" id="GO:0005506">
    <property type="term" value="F:iron ion binding"/>
    <property type="evidence" value="ECO:0007669"/>
    <property type="project" value="UniProtKB-UniRule"/>
</dbReference>
<dbReference type="GO" id="GO:0051539">
    <property type="term" value="F:4 iron, 4 sulfur cluster binding"/>
    <property type="evidence" value="ECO:0007669"/>
    <property type="project" value="UniProtKB-KW"/>
</dbReference>
<keyword evidence="8 9" id="KW-0411">Iron-sulfur</keyword>
<dbReference type="SUPFAM" id="SSF50249">
    <property type="entry name" value="Nucleic acid-binding proteins"/>
    <property type="match status" value="1"/>
</dbReference>
<dbReference type="NCBIfam" id="TIGR00479">
    <property type="entry name" value="rumA"/>
    <property type="match status" value="1"/>
</dbReference>
<keyword evidence="4 9" id="KW-0808">Transferase</keyword>
<dbReference type="PROSITE" id="PS01230">
    <property type="entry name" value="TRMA_1"/>
    <property type="match status" value="1"/>
</dbReference>
<dbReference type="GO" id="GO:0070041">
    <property type="term" value="F:rRNA (uridine-C5-)-methyltransferase activity"/>
    <property type="evidence" value="ECO:0007669"/>
    <property type="project" value="UniProtKB-UniRule"/>
</dbReference>
<dbReference type="Proteomes" id="UP000004088">
    <property type="component" value="Unassembled WGS sequence"/>
</dbReference>
<evidence type="ECO:0000256" key="8">
    <source>
        <dbReference type="ARBA" id="ARBA00023014"/>
    </source>
</evidence>
<dbReference type="SUPFAM" id="SSF53335">
    <property type="entry name" value="S-adenosyl-L-methionine-dependent methyltransferases"/>
    <property type="match status" value="1"/>
</dbReference>
<dbReference type="Gene3D" id="2.40.50.1070">
    <property type="match status" value="1"/>
</dbReference>
<dbReference type="InterPro" id="IPR001566">
    <property type="entry name" value="23S_rRNA_MeTrfase_RlmD"/>
</dbReference>
<evidence type="ECO:0000313" key="14">
    <source>
        <dbReference type="Proteomes" id="UP000004088"/>
    </source>
</evidence>
<dbReference type="NCBIfam" id="NF009639">
    <property type="entry name" value="PRK13168.1"/>
    <property type="match status" value="1"/>
</dbReference>
<keyword evidence="3 9" id="KW-0489">Methyltransferase</keyword>
<dbReference type="GO" id="GO:0003723">
    <property type="term" value="F:RNA binding"/>
    <property type="evidence" value="ECO:0007669"/>
    <property type="project" value="InterPro"/>
</dbReference>
<feature type="binding site" evidence="9">
    <location>
        <position position="74"/>
    </location>
    <ligand>
        <name>[4Fe-4S] cluster</name>
        <dbReference type="ChEBI" id="CHEBI:49883"/>
    </ligand>
</feature>
<keyword evidence="1 9" id="KW-0004">4Fe-4S</keyword>
<keyword evidence="2 9" id="KW-0698">rRNA processing</keyword>
<dbReference type="Pfam" id="PF05958">
    <property type="entry name" value="tRNA_U5-meth_tr"/>
    <property type="match status" value="1"/>
</dbReference>
<dbReference type="AlphaFoldDB" id="F0F0X9"/>
<dbReference type="STRING" id="888741.HMPREF9098_1764"/>
<dbReference type="EMBL" id="AEWV01000031">
    <property type="protein sequence ID" value="EGC16821.1"/>
    <property type="molecule type" value="Genomic_DNA"/>
</dbReference>
<dbReference type="RefSeq" id="WP_003783651.1">
    <property type="nucleotide sequence ID" value="NZ_GL870929.1"/>
</dbReference>
<reference evidence="13 14" key="1">
    <citation type="submission" date="2011-01" db="EMBL/GenBank/DDBJ databases">
        <authorList>
            <person name="Muzny D."/>
            <person name="Qin X."/>
            <person name="Deng J."/>
            <person name="Jiang H."/>
            <person name="Liu Y."/>
            <person name="Qu J."/>
            <person name="Song X.-Z."/>
            <person name="Zhang L."/>
            <person name="Thornton R."/>
            <person name="Coyle M."/>
            <person name="Francisco L."/>
            <person name="Jackson L."/>
            <person name="Javaid M."/>
            <person name="Korchina V."/>
            <person name="Kovar C."/>
            <person name="Mata R."/>
            <person name="Mathew T."/>
            <person name="Ngo R."/>
            <person name="Nguyen L."/>
            <person name="Nguyen N."/>
            <person name="Okwuonu G."/>
            <person name="Ongeri F."/>
            <person name="Pham C."/>
            <person name="Simmons D."/>
            <person name="Wilczek-Boney K."/>
            <person name="Hale W."/>
            <person name="Jakkamsetti A."/>
            <person name="Pham P."/>
            <person name="Ruth R."/>
            <person name="San Lucas F."/>
            <person name="Warren J."/>
            <person name="Zhang J."/>
            <person name="Zhao Z."/>
            <person name="Zhou C."/>
            <person name="Zhu D."/>
            <person name="Lee S."/>
            <person name="Bess C."/>
            <person name="Blankenburg K."/>
            <person name="Forbes L."/>
            <person name="Fu Q."/>
            <person name="Gubbala S."/>
            <person name="Hirani K."/>
            <person name="Jayaseelan J.C."/>
            <person name="Lara F."/>
            <person name="Munidasa M."/>
            <person name="Palculict T."/>
            <person name="Patil S."/>
            <person name="Pu L.-L."/>
            <person name="Saada N."/>
            <person name="Tang L."/>
            <person name="Weissenberger G."/>
            <person name="Zhu Y."/>
            <person name="Hemphill L."/>
            <person name="Shang Y."/>
            <person name="Youmans B."/>
            <person name="Ayvaz T."/>
            <person name="Ross M."/>
            <person name="Santibanez J."/>
            <person name="Aqrawi P."/>
            <person name="Gross S."/>
            <person name="Joshi V."/>
            <person name="Fowler G."/>
            <person name="Nazareth L."/>
            <person name="Reid J."/>
            <person name="Worley K."/>
            <person name="Petrosino J."/>
            <person name="Highlander S."/>
            <person name="Gibbs R."/>
        </authorList>
    </citation>
    <scope>NUCLEOTIDE SEQUENCE [LARGE SCALE GENOMIC DNA]</scope>
    <source>
        <strain evidence="13 14">ATCC 33394</strain>
    </source>
</reference>
<name>F0F0X9_9NEIS</name>
<dbReference type="Gene3D" id="2.40.50.140">
    <property type="entry name" value="Nucleic acid-binding proteins"/>
    <property type="match status" value="1"/>
</dbReference>
<feature type="binding site" evidence="9">
    <location>
        <position position="71"/>
    </location>
    <ligand>
        <name>[4Fe-4S] cluster</name>
        <dbReference type="ChEBI" id="CHEBI:49883"/>
    </ligand>
</feature>
<accession>F0F0X9</accession>
<dbReference type="HAMAP" id="MF_01010">
    <property type="entry name" value="23SrRNA_methyltr_RlmD"/>
    <property type="match status" value="1"/>
</dbReference>
<keyword evidence="6 9" id="KW-0479">Metal-binding</keyword>
<keyword evidence="7 9" id="KW-0408">Iron</keyword>
<dbReference type="Pfam" id="PF01938">
    <property type="entry name" value="TRAM"/>
    <property type="match status" value="1"/>
</dbReference>
<sequence>MQTTIHSLDYEARGVARVGGKTVFVQGALPLETVRIRITQEKASFALADTEAVIEASPFRVQAACAHYGECGGCALQHADFAAQVAYKQRVFEEQLQRIGKVQPTVYLPPIYGNAWGYRSRTRLSVHITREGEVRLGYQAKHSHRIVPVSQCPVLPPHVSGSLHLIREMLQQIHDQMPKNRLTAVDICAGEAITACSIQCSRPLPEPIARQTAERLQQHSGTAWQIGQQCQKQPAQAIAPKSAPELYYTLPEFNLHMPFRVGDFTQINLPMNAQMVARAVRLLDPQPHERIVDLFCGLGNFTLPLARSGARIIGIEGADSLTRRAQANARRNGLDNIEFSTADLFDTQPDTVAQWGHFDKMLLDPPRAGALAVVQSLHAPYLPERIVYVSCNPATLARDAAVLVGKGYAFRAAGILNLFPHTAHIEAVAWFERQA</sequence>
<evidence type="ECO:0000256" key="6">
    <source>
        <dbReference type="ARBA" id="ARBA00022723"/>
    </source>
</evidence>
<dbReference type="PANTHER" id="PTHR11061:SF49">
    <property type="entry name" value="23S RRNA (URACIL(1939)-C(5))-METHYLTRANSFERASE RLMD"/>
    <property type="match status" value="1"/>
</dbReference>
<dbReference type="PROSITE" id="PS51687">
    <property type="entry name" value="SAM_MT_RNA_M5U"/>
    <property type="match status" value="1"/>
</dbReference>
<dbReference type="CDD" id="cd02440">
    <property type="entry name" value="AdoMet_MTases"/>
    <property type="match status" value="1"/>
</dbReference>
<comment type="caution">
    <text evidence="13">The sequence shown here is derived from an EMBL/GenBank/DDBJ whole genome shotgun (WGS) entry which is preliminary data.</text>
</comment>
<feature type="binding site" evidence="9 10">
    <location>
        <position position="364"/>
    </location>
    <ligand>
        <name>S-adenosyl-L-methionine</name>
        <dbReference type="ChEBI" id="CHEBI:59789"/>
    </ligand>
</feature>
<dbReference type="PROSITE" id="PS50926">
    <property type="entry name" value="TRAM"/>
    <property type="match status" value="1"/>
</dbReference>
<evidence type="ECO:0000256" key="2">
    <source>
        <dbReference type="ARBA" id="ARBA00022552"/>
    </source>
</evidence>
<dbReference type="InterPro" id="IPR030390">
    <property type="entry name" value="MeTrfase_TrmA_AS"/>
</dbReference>
<gene>
    <name evidence="13" type="primary">rumA</name>
    <name evidence="9" type="synonym">rlmD</name>
    <name evidence="13" type="ORF">HMPREF9098_1764</name>
</gene>
<feature type="active site" description="Nucleophile" evidence="9 10">
    <location>
        <position position="391"/>
    </location>
</feature>
<evidence type="ECO:0000256" key="9">
    <source>
        <dbReference type="HAMAP-Rule" id="MF_01010"/>
    </source>
</evidence>
<feature type="binding site" evidence="9">
    <location>
        <position position="300"/>
    </location>
    <ligand>
        <name>S-adenosyl-L-methionine</name>
        <dbReference type="ChEBI" id="CHEBI:59789"/>
    </ligand>
</feature>
<dbReference type="InterPro" id="IPR029063">
    <property type="entry name" value="SAM-dependent_MTases_sf"/>
</dbReference>
<evidence type="ECO:0000256" key="11">
    <source>
        <dbReference type="PROSITE-ProRule" id="PRU10015"/>
    </source>
</evidence>
<feature type="binding site" evidence="9">
    <location>
        <position position="152"/>
    </location>
    <ligand>
        <name>[4Fe-4S] cluster</name>
        <dbReference type="ChEBI" id="CHEBI:49883"/>
    </ligand>
</feature>
<feature type="binding site" evidence="9">
    <location>
        <position position="343"/>
    </location>
    <ligand>
        <name>S-adenosyl-L-methionine</name>
        <dbReference type="ChEBI" id="CHEBI:59789"/>
    </ligand>
</feature>
<dbReference type="InterPro" id="IPR002792">
    <property type="entry name" value="TRAM_dom"/>
</dbReference>
<keyword evidence="14" id="KW-1185">Reference proteome</keyword>
<evidence type="ECO:0000256" key="1">
    <source>
        <dbReference type="ARBA" id="ARBA00022485"/>
    </source>
</evidence>
<comment type="catalytic activity">
    <reaction evidence="9">
        <text>uridine(1939) in 23S rRNA + S-adenosyl-L-methionine = 5-methyluridine(1939) in 23S rRNA + S-adenosyl-L-homocysteine + H(+)</text>
        <dbReference type="Rhea" id="RHEA:42908"/>
        <dbReference type="Rhea" id="RHEA-COMP:10278"/>
        <dbReference type="Rhea" id="RHEA-COMP:10279"/>
        <dbReference type="ChEBI" id="CHEBI:15378"/>
        <dbReference type="ChEBI" id="CHEBI:57856"/>
        <dbReference type="ChEBI" id="CHEBI:59789"/>
        <dbReference type="ChEBI" id="CHEBI:65315"/>
        <dbReference type="ChEBI" id="CHEBI:74447"/>
        <dbReference type="EC" id="2.1.1.190"/>
    </reaction>
</comment>
<feature type="binding site" evidence="9">
    <location>
        <position position="65"/>
    </location>
    <ligand>
        <name>[4Fe-4S] cluster</name>
        <dbReference type="ChEBI" id="CHEBI:49883"/>
    </ligand>
</feature>
<dbReference type="InterPro" id="IPR012340">
    <property type="entry name" value="NA-bd_OB-fold"/>
</dbReference>
<feature type="binding site" evidence="9 10">
    <location>
        <position position="295"/>
    </location>
    <ligand>
        <name>S-adenosyl-L-methionine</name>
        <dbReference type="ChEBI" id="CHEBI:59789"/>
    </ligand>
</feature>
<dbReference type="PROSITE" id="PS01231">
    <property type="entry name" value="TRMA_2"/>
    <property type="match status" value="1"/>
</dbReference>
<evidence type="ECO:0000256" key="3">
    <source>
        <dbReference type="ARBA" id="ARBA00022603"/>
    </source>
</evidence>
<dbReference type="EC" id="2.1.1.190" evidence="9"/>
<dbReference type="PANTHER" id="PTHR11061">
    <property type="entry name" value="RNA M5U METHYLTRANSFERASE"/>
    <property type="match status" value="1"/>
</dbReference>
<protein>
    <recommendedName>
        <fullName evidence="9">23S rRNA (uracil(1939)-C(5))-methyltransferase RlmD</fullName>
        <ecNumber evidence="9">2.1.1.190</ecNumber>
    </recommendedName>
    <alternativeName>
        <fullName evidence="9">23S rRNA(m5U1939)-methyltransferase</fullName>
    </alternativeName>
</protein>
<evidence type="ECO:0000256" key="10">
    <source>
        <dbReference type="PROSITE-ProRule" id="PRU01024"/>
    </source>
</evidence>
<comment type="function">
    <text evidence="9">Catalyzes the formation of 5-methyl-uridine at position 1939 (m5U1939) in 23S rRNA.</text>
</comment>
<dbReference type="InterPro" id="IPR030391">
    <property type="entry name" value="MeTrfase_TrmA_CS"/>
</dbReference>
<keyword evidence="5 9" id="KW-0949">S-adenosyl-L-methionine</keyword>
<feature type="binding site" evidence="9 10">
    <location>
        <position position="266"/>
    </location>
    <ligand>
        <name>S-adenosyl-L-methionine</name>
        <dbReference type="ChEBI" id="CHEBI:59789"/>
    </ligand>
</feature>
<dbReference type="InterPro" id="IPR010280">
    <property type="entry name" value="U5_MeTrfase_fam"/>
</dbReference>
<dbReference type="GO" id="GO:0070475">
    <property type="term" value="P:rRNA base methylation"/>
    <property type="evidence" value="ECO:0007669"/>
    <property type="project" value="TreeGrafter"/>
</dbReference>
<dbReference type="Gene3D" id="3.40.50.150">
    <property type="entry name" value="Vaccinia Virus protein VP39"/>
    <property type="match status" value="1"/>
</dbReference>
<dbReference type="HOGENOM" id="CLU_014689_8_2_4"/>
<organism evidence="13 14">
    <name type="scientific">Kingella denitrificans ATCC 33394</name>
    <dbReference type="NCBI Taxonomy" id="888741"/>
    <lineage>
        <taxon>Bacteria</taxon>
        <taxon>Pseudomonadati</taxon>
        <taxon>Pseudomonadota</taxon>
        <taxon>Betaproteobacteria</taxon>
        <taxon>Neisseriales</taxon>
        <taxon>Neisseriaceae</taxon>
        <taxon>Kingella</taxon>
    </lineage>
</organism>
<comment type="similarity">
    <text evidence="9">Belongs to the class I-like SAM-binding methyltransferase superfamily. RNA M5U methyltransferase family. RlmD subfamily.</text>
</comment>